<evidence type="ECO:0000313" key="2">
    <source>
        <dbReference type="Proteomes" id="UP000692954"/>
    </source>
</evidence>
<name>A0A8S1R7T2_9CILI</name>
<accession>A0A8S1R7T2</accession>
<dbReference type="AlphaFoldDB" id="A0A8S1R7T2"/>
<comment type="caution">
    <text evidence="1">The sequence shown here is derived from an EMBL/GenBank/DDBJ whole genome shotgun (WGS) entry which is preliminary data.</text>
</comment>
<evidence type="ECO:0000313" key="1">
    <source>
        <dbReference type="EMBL" id="CAD8123414.1"/>
    </source>
</evidence>
<protein>
    <submittedName>
        <fullName evidence="1">Uncharacterized protein</fullName>
    </submittedName>
</protein>
<dbReference type="Proteomes" id="UP000692954">
    <property type="component" value="Unassembled WGS sequence"/>
</dbReference>
<keyword evidence="2" id="KW-1185">Reference proteome</keyword>
<dbReference type="EMBL" id="CAJJDN010000144">
    <property type="protein sequence ID" value="CAD8123414.1"/>
    <property type="molecule type" value="Genomic_DNA"/>
</dbReference>
<gene>
    <name evidence="1" type="ORF">PSON_ATCC_30995.1.T1440124</name>
</gene>
<sequence length="86" mass="10114">MGQQIVGKCKQCGPANDEILPQMEIQKEIKSEVIKSLKQKLEEFDQFAIQKVTTYSLKFDGVFRKQDIIKEKVCNKVKRQQIRWVQ</sequence>
<reference evidence="1" key="1">
    <citation type="submission" date="2021-01" db="EMBL/GenBank/DDBJ databases">
        <authorList>
            <consortium name="Genoscope - CEA"/>
            <person name="William W."/>
        </authorList>
    </citation>
    <scope>NUCLEOTIDE SEQUENCE</scope>
</reference>
<organism evidence="1 2">
    <name type="scientific">Paramecium sonneborni</name>
    <dbReference type="NCBI Taxonomy" id="65129"/>
    <lineage>
        <taxon>Eukaryota</taxon>
        <taxon>Sar</taxon>
        <taxon>Alveolata</taxon>
        <taxon>Ciliophora</taxon>
        <taxon>Intramacronucleata</taxon>
        <taxon>Oligohymenophorea</taxon>
        <taxon>Peniculida</taxon>
        <taxon>Parameciidae</taxon>
        <taxon>Paramecium</taxon>
    </lineage>
</organism>
<proteinExistence type="predicted"/>